<dbReference type="GO" id="GO:0032259">
    <property type="term" value="P:methylation"/>
    <property type="evidence" value="ECO:0007669"/>
    <property type="project" value="UniProtKB-KW"/>
</dbReference>
<dbReference type="InterPro" id="IPR000878">
    <property type="entry name" value="4pyrrol_Mease"/>
</dbReference>
<dbReference type="AlphaFoldDB" id="A0A6I6JZR7"/>
<evidence type="ECO:0000256" key="1">
    <source>
        <dbReference type="ARBA" id="ARBA00005879"/>
    </source>
</evidence>
<dbReference type="GO" id="GO:0019354">
    <property type="term" value="P:siroheme biosynthetic process"/>
    <property type="evidence" value="ECO:0007669"/>
    <property type="project" value="InterPro"/>
</dbReference>
<protein>
    <recommendedName>
        <fullName evidence="2">uroporphyrinogen-III C-methyltransferase</fullName>
        <ecNumber evidence="2">2.1.1.107</ecNumber>
    </recommendedName>
</protein>
<evidence type="ECO:0000259" key="8">
    <source>
        <dbReference type="Pfam" id="PF00590"/>
    </source>
</evidence>
<evidence type="ECO:0000256" key="7">
    <source>
        <dbReference type="ARBA" id="ARBA00025705"/>
    </source>
</evidence>
<evidence type="ECO:0000256" key="5">
    <source>
        <dbReference type="ARBA" id="ARBA00022691"/>
    </source>
</evidence>
<dbReference type="PROSITE" id="PS00839">
    <property type="entry name" value="SUMT_1"/>
    <property type="match status" value="1"/>
</dbReference>
<keyword evidence="10" id="KW-1185">Reference proteome</keyword>
<evidence type="ECO:0000256" key="3">
    <source>
        <dbReference type="ARBA" id="ARBA00022603"/>
    </source>
</evidence>
<dbReference type="InterPro" id="IPR050161">
    <property type="entry name" value="Siro_Cobalamin_biosynth"/>
</dbReference>
<sequence>MDISHLISIVGAGPGDPELLTVKAERRIKEADVVLYDALMGGAILDLVKPGCVKKFVGKRHNDGQDQKVRQTEICNDLVFWAQKNKKIVRLKTGDPMIFARGAEEIRFCKENNLNYEVIPGITAATAGASIFSIPLTERQKSNMVLFYTACRKEDRFSDINVVADVICSGSPVLIYMGLSCLPELAEKLQDSGVSSSVPVQVLSKISQNTQKSYTTNLGEIETFMETNTPETPSVVIIGKYALGI</sequence>
<dbReference type="CDD" id="cd11642">
    <property type="entry name" value="SUMT"/>
    <property type="match status" value="1"/>
</dbReference>
<name>A0A6I6JZR7_9BACT</name>
<dbReference type="PANTHER" id="PTHR45790:SF3">
    <property type="entry name" value="S-ADENOSYL-L-METHIONINE-DEPENDENT UROPORPHYRINOGEN III METHYLTRANSFERASE, CHLOROPLASTIC"/>
    <property type="match status" value="1"/>
</dbReference>
<comment type="pathway">
    <text evidence="7">Porphyrin-containing compound metabolism; siroheme biosynthesis; precorrin-2 from uroporphyrinogen III: step 1/1.</text>
</comment>
<accession>A0A6I6JZR7</accession>
<dbReference type="Gene3D" id="3.30.950.10">
    <property type="entry name" value="Methyltransferase, Cobalt-precorrin-4 Transmethylase, Domain 2"/>
    <property type="match status" value="1"/>
</dbReference>
<keyword evidence="6" id="KW-0627">Porphyrin biosynthesis</keyword>
<dbReference type="InterPro" id="IPR003043">
    <property type="entry name" value="Uropor_MeTrfase_CS"/>
</dbReference>
<keyword evidence="5" id="KW-0949">S-adenosyl-L-methionine</keyword>
<dbReference type="SUPFAM" id="SSF53790">
    <property type="entry name" value="Tetrapyrrole methylase"/>
    <property type="match status" value="1"/>
</dbReference>
<gene>
    <name evidence="9" type="primary">cobA</name>
    <name evidence="9" type="ORF">GM418_18845</name>
</gene>
<dbReference type="EC" id="2.1.1.107" evidence="2"/>
<reference evidence="9 10" key="1">
    <citation type="submission" date="2019-11" db="EMBL/GenBank/DDBJ databases">
        <authorList>
            <person name="Zheng R.K."/>
            <person name="Sun C.M."/>
        </authorList>
    </citation>
    <scope>NUCLEOTIDE SEQUENCE [LARGE SCALE GENOMIC DNA]</scope>
    <source>
        <strain evidence="9 10">WC007</strain>
    </source>
</reference>
<keyword evidence="4 9" id="KW-0808">Transferase</keyword>
<dbReference type="Proteomes" id="UP000428260">
    <property type="component" value="Chromosome"/>
</dbReference>
<dbReference type="PANTHER" id="PTHR45790">
    <property type="entry name" value="SIROHEME SYNTHASE-RELATED"/>
    <property type="match status" value="1"/>
</dbReference>
<dbReference type="EMBL" id="CP046401">
    <property type="protein sequence ID" value="QGY45652.1"/>
    <property type="molecule type" value="Genomic_DNA"/>
</dbReference>
<dbReference type="NCBIfam" id="NF004790">
    <property type="entry name" value="PRK06136.1"/>
    <property type="match status" value="1"/>
</dbReference>
<dbReference type="Pfam" id="PF00590">
    <property type="entry name" value="TP_methylase"/>
    <property type="match status" value="1"/>
</dbReference>
<dbReference type="InterPro" id="IPR014776">
    <property type="entry name" value="4pyrrole_Mease_sub2"/>
</dbReference>
<proteinExistence type="inferred from homology"/>
<evidence type="ECO:0000313" key="10">
    <source>
        <dbReference type="Proteomes" id="UP000428260"/>
    </source>
</evidence>
<dbReference type="KEGG" id="mcos:GM418_18845"/>
<dbReference type="Gene3D" id="3.40.1010.10">
    <property type="entry name" value="Cobalt-precorrin-4 Transmethylase, Domain 1"/>
    <property type="match status" value="1"/>
</dbReference>
<evidence type="ECO:0000256" key="6">
    <source>
        <dbReference type="ARBA" id="ARBA00023244"/>
    </source>
</evidence>
<dbReference type="InterPro" id="IPR014777">
    <property type="entry name" value="4pyrrole_Mease_sub1"/>
</dbReference>
<evidence type="ECO:0000256" key="4">
    <source>
        <dbReference type="ARBA" id="ARBA00022679"/>
    </source>
</evidence>
<comment type="similarity">
    <text evidence="1">Belongs to the precorrin methyltransferase family.</text>
</comment>
<organism evidence="9 10">
    <name type="scientific">Maribellus comscasis</name>
    <dbReference type="NCBI Taxonomy" id="2681766"/>
    <lineage>
        <taxon>Bacteria</taxon>
        <taxon>Pseudomonadati</taxon>
        <taxon>Bacteroidota</taxon>
        <taxon>Bacteroidia</taxon>
        <taxon>Marinilabiliales</taxon>
        <taxon>Prolixibacteraceae</taxon>
        <taxon>Maribellus</taxon>
    </lineage>
</organism>
<dbReference type="RefSeq" id="WP_158868795.1">
    <property type="nucleotide sequence ID" value="NZ_CP046401.1"/>
</dbReference>
<evidence type="ECO:0000256" key="2">
    <source>
        <dbReference type="ARBA" id="ARBA00012162"/>
    </source>
</evidence>
<dbReference type="InterPro" id="IPR035996">
    <property type="entry name" value="4pyrrol_Methylase_sf"/>
</dbReference>
<dbReference type="NCBIfam" id="TIGR01469">
    <property type="entry name" value="cobA_cysG_Cterm"/>
    <property type="match status" value="1"/>
</dbReference>
<feature type="domain" description="Tetrapyrrole methylase" evidence="8">
    <location>
        <begin position="7"/>
        <end position="221"/>
    </location>
</feature>
<keyword evidence="3 9" id="KW-0489">Methyltransferase</keyword>
<dbReference type="FunFam" id="3.40.1010.10:FF:000001">
    <property type="entry name" value="Siroheme synthase"/>
    <property type="match status" value="1"/>
</dbReference>
<dbReference type="InterPro" id="IPR006366">
    <property type="entry name" value="CobA/CysG_C"/>
</dbReference>
<evidence type="ECO:0000313" key="9">
    <source>
        <dbReference type="EMBL" id="QGY45652.1"/>
    </source>
</evidence>
<dbReference type="GO" id="GO:0004851">
    <property type="term" value="F:uroporphyrin-III C-methyltransferase activity"/>
    <property type="evidence" value="ECO:0007669"/>
    <property type="project" value="UniProtKB-EC"/>
</dbReference>